<keyword evidence="1" id="KW-0472">Membrane</keyword>
<reference evidence="2" key="1">
    <citation type="submission" date="2023-06" db="EMBL/GenBank/DDBJ databases">
        <authorList>
            <person name="Kurt Z."/>
        </authorList>
    </citation>
    <scope>NUCLEOTIDE SEQUENCE</scope>
</reference>
<keyword evidence="1" id="KW-1133">Transmembrane helix</keyword>
<accession>A0AA86UJJ9</accession>
<keyword evidence="1" id="KW-0812">Transmembrane</keyword>
<keyword evidence="4" id="KW-1185">Reference proteome</keyword>
<gene>
    <name evidence="3" type="ORF">HINF_LOCUS37535</name>
    <name evidence="2" type="ORF">HINF_LOCUS48390</name>
</gene>
<evidence type="ECO:0000313" key="2">
    <source>
        <dbReference type="EMBL" id="CAI9960745.1"/>
    </source>
</evidence>
<evidence type="ECO:0000313" key="4">
    <source>
        <dbReference type="Proteomes" id="UP001642409"/>
    </source>
</evidence>
<evidence type="ECO:0000313" key="3">
    <source>
        <dbReference type="EMBL" id="CAL6038780.1"/>
    </source>
</evidence>
<dbReference type="Proteomes" id="UP001642409">
    <property type="component" value="Unassembled WGS sequence"/>
</dbReference>
<sequence>MLIIQTVCCQVLNKQAINVSNCYTKQSKLTLDKIQNLFTLQIFPANNKNCAVFTGDVQINLTVGYLSISDQLVSVAQDFVYNQIQIISFWIPYDYDITNYNDENFAIATLFVVNYQTIIPVLIFEALKSDFIHSFDLLLLSIKETLTSAVKTISFAMCPGYTSASLLQDANSEILDVVLVVDRFQFKVDKARFIDSYQWWSCFIQFIQIPEQQIQEILGVSFLYAKLVIVTKQNTRKVVMHFNVNINASSMQFVFKDQYIYLYQKYNNEIGFNVYYNYDLAQFEKVRQQIDMLVYDFVEYQLTAQNTNSITKFVQNHSISLTMPRFFETTKQINFSCTNMIGAQKKTCLQIYDINMNEVYSTQKYNLDIIFKFQNKIVLAMKCKIPTTSIRYTCWSYGVAVITNSGVQIKLTSTHKCDGYEKYYDYSNVSTTLTYTNKQFYQTDQFQRWVQIPLASNFNQFNYSCGELNCSVINANSTFVFQYLVDVFIEMYTIDKVIDLRVKYDGLRLTVIVLAIILLVLVINMFYDKAKYSQQVIIDYQKIKPKKKPTIDDLLQVQLKLKLHKKLQ</sequence>
<evidence type="ECO:0008006" key="5">
    <source>
        <dbReference type="Google" id="ProtNLM"/>
    </source>
</evidence>
<feature type="transmembrane region" description="Helical" evidence="1">
    <location>
        <begin position="506"/>
        <end position="527"/>
    </location>
</feature>
<dbReference type="AlphaFoldDB" id="A0AA86UJJ9"/>
<dbReference type="EMBL" id="CATOUU010000934">
    <property type="protein sequence ID" value="CAI9960745.1"/>
    <property type="molecule type" value="Genomic_DNA"/>
</dbReference>
<comment type="caution">
    <text evidence="2">The sequence shown here is derived from an EMBL/GenBank/DDBJ whole genome shotgun (WGS) entry which is preliminary data.</text>
</comment>
<dbReference type="EMBL" id="CAXDID020000140">
    <property type="protein sequence ID" value="CAL6038780.1"/>
    <property type="molecule type" value="Genomic_DNA"/>
</dbReference>
<proteinExistence type="predicted"/>
<reference evidence="3 4" key="2">
    <citation type="submission" date="2024-07" db="EMBL/GenBank/DDBJ databases">
        <authorList>
            <person name="Akdeniz Z."/>
        </authorList>
    </citation>
    <scope>NUCLEOTIDE SEQUENCE [LARGE SCALE GENOMIC DNA]</scope>
</reference>
<organism evidence="2">
    <name type="scientific">Hexamita inflata</name>
    <dbReference type="NCBI Taxonomy" id="28002"/>
    <lineage>
        <taxon>Eukaryota</taxon>
        <taxon>Metamonada</taxon>
        <taxon>Diplomonadida</taxon>
        <taxon>Hexamitidae</taxon>
        <taxon>Hexamitinae</taxon>
        <taxon>Hexamita</taxon>
    </lineage>
</organism>
<name>A0AA86UJJ9_9EUKA</name>
<protein>
    <recommendedName>
        <fullName evidence="5">Transmembrane protein</fullName>
    </recommendedName>
</protein>
<evidence type="ECO:0000256" key="1">
    <source>
        <dbReference type="SAM" id="Phobius"/>
    </source>
</evidence>